<dbReference type="Proteomes" id="UP001183643">
    <property type="component" value="Unassembled WGS sequence"/>
</dbReference>
<accession>A0AAE4CB04</accession>
<gene>
    <name evidence="2" type="ORF">J2S41_004381</name>
</gene>
<organism evidence="2 3">
    <name type="scientific">Catenuloplanes atrovinosus</name>
    <dbReference type="NCBI Taxonomy" id="137266"/>
    <lineage>
        <taxon>Bacteria</taxon>
        <taxon>Bacillati</taxon>
        <taxon>Actinomycetota</taxon>
        <taxon>Actinomycetes</taxon>
        <taxon>Micromonosporales</taxon>
        <taxon>Micromonosporaceae</taxon>
        <taxon>Catenuloplanes</taxon>
    </lineage>
</organism>
<feature type="compositionally biased region" description="Basic residues" evidence="1">
    <location>
        <begin position="318"/>
        <end position="327"/>
    </location>
</feature>
<name>A0AAE4CB04_9ACTN</name>
<evidence type="ECO:0000313" key="2">
    <source>
        <dbReference type="EMBL" id="MDR7277603.1"/>
    </source>
</evidence>
<sequence length="327" mass="35006">MTSRDMRSFARCWLTARSARPHPDLVFGNVNDRAGRLAHQPRTSGFSSGAIVNSFITHVNATSTSTGLLIPAGHIAPHMFRKTMATLAGTEPSSEIALGIPLKHVAVRALANRSTPGYAATDTSWAALLDTALDHARFTHLHELYDNHHTGPTIGSGPAAERLASTFREIRQTALARHGDARTAHDLLRKARIPLRFGTLNHCLFDDADPAGAKCLENAIVPPGHRGPLIDRCSPAAAPTASSPAHTPPSGEPSAAACSRCWTTPASHPATTPHYNGNSTTSTRSSPRPPDDRVPCHRASPARGDDPPATRPCPPYRRQTHQGKRLP</sequence>
<feature type="compositionally biased region" description="Low complexity" evidence="1">
    <location>
        <begin position="234"/>
        <end position="245"/>
    </location>
</feature>
<reference evidence="2" key="1">
    <citation type="submission" date="2023-07" db="EMBL/GenBank/DDBJ databases">
        <title>Sequencing the genomes of 1000 actinobacteria strains.</title>
        <authorList>
            <person name="Klenk H.-P."/>
        </authorList>
    </citation>
    <scope>NUCLEOTIDE SEQUENCE</scope>
    <source>
        <strain evidence="2">DSM 44707</strain>
    </source>
</reference>
<dbReference type="EMBL" id="JAVDYB010000001">
    <property type="protein sequence ID" value="MDR7277603.1"/>
    <property type="molecule type" value="Genomic_DNA"/>
</dbReference>
<evidence type="ECO:0000256" key="1">
    <source>
        <dbReference type="SAM" id="MobiDB-lite"/>
    </source>
</evidence>
<protein>
    <submittedName>
        <fullName evidence="2">Uncharacterized protein</fullName>
    </submittedName>
</protein>
<dbReference type="AlphaFoldDB" id="A0AAE4CB04"/>
<comment type="caution">
    <text evidence="2">The sequence shown here is derived from an EMBL/GenBank/DDBJ whole genome shotgun (WGS) entry which is preliminary data.</text>
</comment>
<proteinExistence type="predicted"/>
<feature type="region of interest" description="Disordered" evidence="1">
    <location>
        <begin position="230"/>
        <end position="327"/>
    </location>
</feature>
<dbReference type="RefSeq" id="WP_310370003.1">
    <property type="nucleotide sequence ID" value="NZ_JAVDYB010000001.1"/>
</dbReference>
<evidence type="ECO:0000313" key="3">
    <source>
        <dbReference type="Proteomes" id="UP001183643"/>
    </source>
</evidence>
<feature type="compositionally biased region" description="Low complexity" evidence="1">
    <location>
        <begin position="263"/>
        <end position="286"/>
    </location>
</feature>
<keyword evidence="3" id="KW-1185">Reference proteome</keyword>